<dbReference type="InterPro" id="IPR000653">
    <property type="entry name" value="DegT/StrS_aminotransferase"/>
</dbReference>
<accession>A0ABP4NKX1</accession>
<keyword evidence="2" id="KW-0808">Transferase</keyword>
<keyword evidence="3" id="KW-1185">Reference proteome</keyword>
<dbReference type="Gene3D" id="3.40.640.10">
    <property type="entry name" value="Type I PLP-dependent aspartate aminotransferase-like (Major domain)"/>
    <property type="match status" value="1"/>
</dbReference>
<comment type="similarity">
    <text evidence="1">Belongs to the DegT/DnrJ/EryC1 family.</text>
</comment>
<organism evidence="2 3">
    <name type="scientific">Kribbella hippodromi</name>
    <dbReference type="NCBI Taxonomy" id="434347"/>
    <lineage>
        <taxon>Bacteria</taxon>
        <taxon>Bacillati</taxon>
        <taxon>Actinomycetota</taxon>
        <taxon>Actinomycetes</taxon>
        <taxon>Propionibacteriales</taxon>
        <taxon>Kribbellaceae</taxon>
        <taxon>Kribbella</taxon>
    </lineage>
</organism>
<comment type="caution">
    <text evidence="2">The sequence shown here is derived from an EMBL/GenBank/DDBJ whole genome shotgun (WGS) entry which is preliminary data.</text>
</comment>
<dbReference type="Proteomes" id="UP001501705">
    <property type="component" value="Unassembled WGS sequence"/>
</dbReference>
<protein>
    <submittedName>
        <fullName evidence="2">LegC family aminotransferase</fullName>
    </submittedName>
</protein>
<dbReference type="InterPro" id="IPR015422">
    <property type="entry name" value="PyrdxlP-dep_Trfase_small"/>
</dbReference>
<evidence type="ECO:0000313" key="3">
    <source>
        <dbReference type="Proteomes" id="UP001501705"/>
    </source>
</evidence>
<name>A0ABP4NKX1_9ACTN</name>
<evidence type="ECO:0000256" key="1">
    <source>
        <dbReference type="RuleBase" id="RU004508"/>
    </source>
</evidence>
<dbReference type="InterPro" id="IPR015424">
    <property type="entry name" value="PyrdxlP-dep_Trfase"/>
</dbReference>
<dbReference type="PIRSF" id="PIRSF000390">
    <property type="entry name" value="PLP_StrS"/>
    <property type="match status" value="1"/>
</dbReference>
<dbReference type="PANTHER" id="PTHR30244">
    <property type="entry name" value="TRANSAMINASE"/>
    <property type="match status" value="1"/>
</dbReference>
<proteinExistence type="inferred from homology"/>
<keyword evidence="1" id="KW-0663">Pyridoxal phosphate</keyword>
<sequence length="378" mass="40633">MPNVIPLSEPGFGGNEAAYLKECLDSGYVSSVGPFVDRFEREFATTVGAAHAVACASGTAALHVALQLAGAGPGRLVAVSDFTFIASVNAIRYTGADVLLVDSEPRTWNLDTELLRDHVVRQAARGGRIPDVVEVVHVLGHPADLEPLLELRDRFGLRIVEDAAESLGASWRGGPEAGRQTGTVGELAGFSFNGNKIITTGAGGILTTNDPELAAHAKHLTTQAKVPASSYLHDEIGYNYRLSNLSAALGVAQLEQLGERIRRKRQIARRYAEQLDGLALTLPPHAQWAEPTYWLYSILLNADAPEKIADRLSLAGVQARRVWRPIHQQPPYARTERLGGEVADDLHDRGLSLPSSPQLTGEQQHLVCTELASALAAN</sequence>
<dbReference type="CDD" id="cd00616">
    <property type="entry name" value="AHBA_syn"/>
    <property type="match status" value="1"/>
</dbReference>
<dbReference type="InterPro" id="IPR015421">
    <property type="entry name" value="PyrdxlP-dep_Trfase_major"/>
</dbReference>
<reference evidence="3" key="1">
    <citation type="journal article" date="2019" name="Int. J. Syst. Evol. Microbiol.">
        <title>The Global Catalogue of Microorganisms (GCM) 10K type strain sequencing project: providing services to taxonomists for standard genome sequencing and annotation.</title>
        <authorList>
            <consortium name="The Broad Institute Genomics Platform"/>
            <consortium name="The Broad Institute Genome Sequencing Center for Infectious Disease"/>
            <person name="Wu L."/>
            <person name="Ma J."/>
        </authorList>
    </citation>
    <scope>NUCLEOTIDE SEQUENCE [LARGE SCALE GENOMIC DNA]</scope>
    <source>
        <strain evidence="3">JCM 15572</strain>
    </source>
</reference>
<dbReference type="Pfam" id="PF01041">
    <property type="entry name" value="DegT_DnrJ_EryC1"/>
    <property type="match status" value="1"/>
</dbReference>
<dbReference type="SUPFAM" id="SSF53383">
    <property type="entry name" value="PLP-dependent transferases"/>
    <property type="match status" value="1"/>
</dbReference>
<gene>
    <name evidence="2" type="ORF">GCM10009804_18410</name>
</gene>
<evidence type="ECO:0000313" key="2">
    <source>
        <dbReference type="EMBL" id="GAA1561993.1"/>
    </source>
</evidence>
<dbReference type="PANTHER" id="PTHR30244:SF30">
    <property type="entry name" value="BLR5990 PROTEIN"/>
    <property type="match status" value="1"/>
</dbReference>
<dbReference type="GO" id="GO:0008483">
    <property type="term" value="F:transaminase activity"/>
    <property type="evidence" value="ECO:0007669"/>
    <property type="project" value="UniProtKB-KW"/>
</dbReference>
<dbReference type="EMBL" id="BAAAPH010000005">
    <property type="protein sequence ID" value="GAA1561993.1"/>
    <property type="molecule type" value="Genomic_DNA"/>
</dbReference>
<dbReference type="Gene3D" id="3.90.1150.10">
    <property type="entry name" value="Aspartate Aminotransferase, domain 1"/>
    <property type="match status" value="1"/>
</dbReference>
<keyword evidence="2" id="KW-0032">Aminotransferase</keyword>
<dbReference type="RefSeq" id="WP_344232967.1">
    <property type="nucleotide sequence ID" value="NZ_BAAAPH010000005.1"/>
</dbReference>